<evidence type="ECO:0000256" key="7">
    <source>
        <dbReference type="ARBA" id="ARBA00022763"/>
    </source>
</evidence>
<dbReference type="SUPFAM" id="SSF48150">
    <property type="entry name" value="DNA-glycosylase"/>
    <property type="match status" value="1"/>
</dbReference>
<evidence type="ECO:0000256" key="11">
    <source>
        <dbReference type="ARBA" id="ARBA00023204"/>
    </source>
</evidence>
<accession>A0ABU3Z865</accession>
<dbReference type="Pfam" id="PF14815">
    <property type="entry name" value="NUDIX_4"/>
    <property type="match status" value="1"/>
</dbReference>
<keyword evidence="8" id="KW-0378">Hydrolase</keyword>
<keyword evidence="12 13" id="KW-0326">Glycosidase</keyword>
<keyword evidence="9 13" id="KW-0408">Iron</keyword>
<dbReference type="Pfam" id="PF00730">
    <property type="entry name" value="HhH-GPD"/>
    <property type="match status" value="1"/>
</dbReference>
<comment type="caution">
    <text evidence="15">The sequence shown here is derived from an EMBL/GenBank/DDBJ whole genome shotgun (WGS) entry which is preliminary data.</text>
</comment>
<comment type="catalytic activity">
    <reaction evidence="1 13">
        <text>Hydrolyzes free adenine bases from 7,8-dihydro-8-oxoguanine:adenine mismatched double-stranded DNA, leaving an apurinic site.</text>
        <dbReference type="EC" id="3.2.2.31"/>
    </reaction>
</comment>
<protein>
    <recommendedName>
        <fullName evidence="4 13">Adenine DNA glycosylase</fullName>
        <ecNumber evidence="3 13">3.2.2.31</ecNumber>
    </recommendedName>
</protein>
<name>A0ABU3Z865_9FIRM</name>
<keyword evidence="11" id="KW-0234">DNA repair</keyword>
<evidence type="ECO:0000256" key="12">
    <source>
        <dbReference type="ARBA" id="ARBA00023295"/>
    </source>
</evidence>
<evidence type="ECO:0000256" key="1">
    <source>
        <dbReference type="ARBA" id="ARBA00000843"/>
    </source>
</evidence>
<sequence>MSKTNTAAQEPKWVQRLLDWYDVNKRDLPWRGVGDPYKIWVSEVMSQQTRIEAMKPYYDNWMQLFPTVEALAEASEDEVVHAWQGLGYYSRARNLRLGVQEVVSNYGGVVPMDRKSMESLKGVGAYTAGAVLSMAYNLPEVAVDGNVLRIYARLYNINDDILGAVGKKKITALVEETLPHDRPGDFNQSLMDFGSSLCIPKSPRCSDCPINSSCEAYANGTTADLPVRIKKTKSITIPLVVGLVQLGDYYLLHKRPNTGLLRSMWEFPSAEASDFSAGESQLKDLLGALGFELKLDSTMVRELTHVFSHRKWEMKTYQGTLIWRGSDAEQIAAIQTKLPADYMLLPRLEFATYTWAGPHGKLTELCK</sequence>
<dbReference type="EC" id="3.2.2.31" evidence="3 13"/>
<dbReference type="PANTHER" id="PTHR42944:SF1">
    <property type="entry name" value="ADENINE DNA GLYCOSYLASE"/>
    <property type="match status" value="1"/>
</dbReference>
<dbReference type="EMBL" id="JAWJZB010000004">
    <property type="protein sequence ID" value="MDV5088118.1"/>
    <property type="molecule type" value="Genomic_DNA"/>
</dbReference>
<evidence type="ECO:0000256" key="3">
    <source>
        <dbReference type="ARBA" id="ARBA00012045"/>
    </source>
</evidence>
<dbReference type="CDD" id="cd00056">
    <property type="entry name" value="ENDO3c"/>
    <property type="match status" value="1"/>
</dbReference>
<gene>
    <name evidence="15" type="primary">mutY</name>
    <name evidence="15" type="ORF">RVY80_04550</name>
</gene>
<evidence type="ECO:0000256" key="5">
    <source>
        <dbReference type="ARBA" id="ARBA00022485"/>
    </source>
</evidence>
<keyword evidence="6" id="KW-0479">Metal-binding</keyword>
<keyword evidence="16" id="KW-1185">Reference proteome</keyword>
<dbReference type="InterPro" id="IPR044298">
    <property type="entry name" value="MIG/MutY"/>
</dbReference>
<dbReference type="InterPro" id="IPR005760">
    <property type="entry name" value="A/G_AdeGlyc_MutY"/>
</dbReference>
<evidence type="ECO:0000256" key="13">
    <source>
        <dbReference type="RuleBase" id="RU365096"/>
    </source>
</evidence>
<reference evidence="15 16" key="1">
    <citation type="submission" date="2023-10" db="EMBL/GenBank/DDBJ databases">
        <title>Veillonella sp. nov., isolated from a pig farm feces dump.</title>
        <authorList>
            <person name="Chang Y.-H."/>
        </authorList>
    </citation>
    <scope>NUCLEOTIDE SEQUENCE [LARGE SCALE GENOMIC DNA]</scope>
    <source>
        <strain evidence="15 16">YH-vei2233</strain>
    </source>
</reference>
<dbReference type="SUPFAM" id="SSF55811">
    <property type="entry name" value="Nudix"/>
    <property type="match status" value="1"/>
</dbReference>
<evidence type="ECO:0000256" key="2">
    <source>
        <dbReference type="ARBA" id="ARBA00008343"/>
    </source>
</evidence>
<dbReference type="InterPro" id="IPR011257">
    <property type="entry name" value="DNA_glycosylase"/>
</dbReference>
<dbReference type="InterPro" id="IPR029119">
    <property type="entry name" value="MutY_C"/>
</dbReference>
<keyword evidence="5" id="KW-0004">4Fe-4S</keyword>
<dbReference type="Proteomes" id="UP001272515">
    <property type="component" value="Unassembled WGS sequence"/>
</dbReference>
<evidence type="ECO:0000256" key="4">
    <source>
        <dbReference type="ARBA" id="ARBA00022023"/>
    </source>
</evidence>
<organism evidence="15 16">
    <name type="scientific">Veillonella absiana</name>
    <dbReference type="NCBI Taxonomy" id="3079305"/>
    <lineage>
        <taxon>Bacteria</taxon>
        <taxon>Bacillati</taxon>
        <taxon>Bacillota</taxon>
        <taxon>Negativicutes</taxon>
        <taxon>Veillonellales</taxon>
        <taxon>Veillonellaceae</taxon>
        <taxon>Veillonella</taxon>
    </lineage>
</organism>
<dbReference type="PANTHER" id="PTHR42944">
    <property type="entry name" value="ADENINE DNA GLYCOSYLASE"/>
    <property type="match status" value="1"/>
</dbReference>
<dbReference type="InterPro" id="IPR004035">
    <property type="entry name" value="Endouclease-III_FeS-bd_BS"/>
</dbReference>
<feature type="domain" description="HhH-GPD" evidence="14">
    <location>
        <begin position="45"/>
        <end position="196"/>
    </location>
</feature>
<evidence type="ECO:0000259" key="14">
    <source>
        <dbReference type="SMART" id="SM00478"/>
    </source>
</evidence>
<evidence type="ECO:0000256" key="9">
    <source>
        <dbReference type="ARBA" id="ARBA00023004"/>
    </source>
</evidence>
<dbReference type="Gene3D" id="1.10.1670.10">
    <property type="entry name" value="Helix-hairpin-Helix base-excision DNA repair enzymes (C-terminal)"/>
    <property type="match status" value="1"/>
</dbReference>
<dbReference type="NCBIfam" id="TIGR01084">
    <property type="entry name" value="mutY"/>
    <property type="match status" value="1"/>
</dbReference>
<comment type="cofactor">
    <cofactor evidence="13">
        <name>[4Fe-4S] cluster</name>
        <dbReference type="ChEBI" id="CHEBI:49883"/>
    </cofactor>
    <text evidence="13">Binds 1 [4Fe-4S] cluster.</text>
</comment>
<evidence type="ECO:0000256" key="10">
    <source>
        <dbReference type="ARBA" id="ARBA00023014"/>
    </source>
</evidence>
<keyword evidence="7 13" id="KW-0227">DNA damage</keyword>
<comment type="similarity">
    <text evidence="2 13">Belongs to the Nth/MutY family.</text>
</comment>
<dbReference type="InterPro" id="IPR003265">
    <property type="entry name" value="HhH-GPD_domain"/>
</dbReference>
<dbReference type="InterPro" id="IPR023170">
    <property type="entry name" value="HhH_base_excis_C"/>
</dbReference>
<keyword evidence="10" id="KW-0411">Iron-sulfur</keyword>
<dbReference type="CDD" id="cd03431">
    <property type="entry name" value="NUDIX_DNA_Glycosylase_C-MutY"/>
    <property type="match status" value="1"/>
</dbReference>
<dbReference type="Gene3D" id="3.90.79.10">
    <property type="entry name" value="Nucleoside Triphosphate Pyrophosphohydrolase"/>
    <property type="match status" value="1"/>
</dbReference>
<evidence type="ECO:0000313" key="15">
    <source>
        <dbReference type="EMBL" id="MDV5088118.1"/>
    </source>
</evidence>
<evidence type="ECO:0000313" key="16">
    <source>
        <dbReference type="Proteomes" id="UP001272515"/>
    </source>
</evidence>
<proteinExistence type="inferred from homology"/>
<dbReference type="SMART" id="SM00478">
    <property type="entry name" value="ENDO3c"/>
    <property type="match status" value="1"/>
</dbReference>
<dbReference type="PROSITE" id="PS00764">
    <property type="entry name" value="ENDONUCLEASE_III_1"/>
    <property type="match status" value="1"/>
</dbReference>
<dbReference type="InterPro" id="IPR015797">
    <property type="entry name" value="NUDIX_hydrolase-like_dom_sf"/>
</dbReference>
<comment type="function">
    <text evidence="13">Adenine glycosylase active on G-A mispairs.</text>
</comment>
<evidence type="ECO:0000256" key="8">
    <source>
        <dbReference type="ARBA" id="ARBA00022801"/>
    </source>
</evidence>
<dbReference type="RefSeq" id="WP_317329793.1">
    <property type="nucleotide sequence ID" value="NZ_JAWJZA010000002.1"/>
</dbReference>
<dbReference type="Gene3D" id="1.10.340.30">
    <property type="entry name" value="Hypothetical protein, domain 2"/>
    <property type="match status" value="1"/>
</dbReference>
<evidence type="ECO:0000256" key="6">
    <source>
        <dbReference type="ARBA" id="ARBA00022723"/>
    </source>
</evidence>